<dbReference type="Pfam" id="PF13812">
    <property type="entry name" value="PPR_3"/>
    <property type="match status" value="1"/>
</dbReference>
<feature type="compositionally biased region" description="Polar residues" evidence="3">
    <location>
        <begin position="68"/>
        <end position="84"/>
    </location>
</feature>
<feature type="region of interest" description="Disordered" evidence="3">
    <location>
        <begin position="44"/>
        <end position="91"/>
    </location>
</feature>
<reference evidence="4 5" key="1">
    <citation type="journal article" date="2011" name="Science">
        <title>The Selaginella genome identifies genetic changes associated with the evolution of vascular plants.</title>
        <authorList>
            <person name="Banks J.A."/>
            <person name="Nishiyama T."/>
            <person name="Hasebe M."/>
            <person name="Bowman J.L."/>
            <person name="Gribskov M."/>
            <person name="dePamphilis C."/>
            <person name="Albert V.A."/>
            <person name="Aono N."/>
            <person name="Aoyama T."/>
            <person name="Ambrose B.A."/>
            <person name="Ashton N.W."/>
            <person name="Axtell M.J."/>
            <person name="Barker E."/>
            <person name="Barker M.S."/>
            <person name="Bennetzen J.L."/>
            <person name="Bonawitz N.D."/>
            <person name="Chapple C."/>
            <person name="Cheng C."/>
            <person name="Correa L.G."/>
            <person name="Dacre M."/>
            <person name="DeBarry J."/>
            <person name="Dreyer I."/>
            <person name="Elias M."/>
            <person name="Engstrom E.M."/>
            <person name="Estelle M."/>
            <person name="Feng L."/>
            <person name="Finet C."/>
            <person name="Floyd S.K."/>
            <person name="Frommer W.B."/>
            <person name="Fujita T."/>
            <person name="Gramzow L."/>
            <person name="Gutensohn M."/>
            <person name="Harholt J."/>
            <person name="Hattori M."/>
            <person name="Heyl A."/>
            <person name="Hirai T."/>
            <person name="Hiwatashi Y."/>
            <person name="Ishikawa M."/>
            <person name="Iwata M."/>
            <person name="Karol K.G."/>
            <person name="Koehler B."/>
            <person name="Kolukisaoglu U."/>
            <person name="Kubo M."/>
            <person name="Kurata T."/>
            <person name="Lalonde S."/>
            <person name="Li K."/>
            <person name="Li Y."/>
            <person name="Litt A."/>
            <person name="Lyons E."/>
            <person name="Manning G."/>
            <person name="Maruyama T."/>
            <person name="Michael T.P."/>
            <person name="Mikami K."/>
            <person name="Miyazaki S."/>
            <person name="Morinaga S."/>
            <person name="Murata T."/>
            <person name="Mueller-Roeber B."/>
            <person name="Nelson D.R."/>
            <person name="Obara M."/>
            <person name="Oguri Y."/>
            <person name="Olmstead R.G."/>
            <person name="Onodera N."/>
            <person name="Petersen B.L."/>
            <person name="Pils B."/>
            <person name="Prigge M."/>
            <person name="Rensing S.A."/>
            <person name="Riano-Pachon D.M."/>
            <person name="Roberts A.W."/>
            <person name="Sato Y."/>
            <person name="Scheller H.V."/>
            <person name="Schulz B."/>
            <person name="Schulz C."/>
            <person name="Shakirov E.V."/>
            <person name="Shibagaki N."/>
            <person name="Shinohara N."/>
            <person name="Shippen D.E."/>
            <person name="Soerensen I."/>
            <person name="Sotooka R."/>
            <person name="Sugimoto N."/>
            <person name="Sugita M."/>
            <person name="Sumikawa N."/>
            <person name="Tanurdzic M."/>
            <person name="Theissen G."/>
            <person name="Ulvskov P."/>
            <person name="Wakazuki S."/>
            <person name="Weng J.K."/>
            <person name="Willats W.W."/>
            <person name="Wipf D."/>
            <person name="Wolf P.G."/>
            <person name="Yang L."/>
            <person name="Zimmer A.D."/>
            <person name="Zhu Q."/>
            <person name="Mitros T."/>
            <person name="Hellsten U."/>
            <person name="Loque D."/>
            <person name="Otillar R."/>
            <person name="Salamov A."/>
            <person name="Schmutz J."/>
            <person name="Shapiro H."/>
            <person name="Lindquist E."/>
            <person name="Lucas S."/>
            <person name="Rokhsar D."/>
            <person name="Grigoriev I.V."/>
        </authorList>
    </citation>
    <scope>NUCLEOTIDE SEQUENCE [LARGE SCALE GENOMIC DNA]</scope>
</reference>
<name>D8S539_SELML</name>
<dbReference type="InterPro" id="IPR046960">
    <property type="entry name" value="PPR_At4g14850-like_plant"/>
</dbReference>
<protein>
    <recommendedName>
        <fullName evidence="6">Pentacotripeptide-repeat region of PRORP domain-containing protein</fullName>
    </recommendedName>
</protein>
<evidence type="ECO:0000256" key="2">
    <source>
        <dbReference type="PROSITE-ProRule" id="PRU00708"/>
    </source>
</evidence>
<evidence type="ECO:0000313" key="5">
    <source>
        <dbReference type="Proteomes" id="UP000001514"/>
    </source>
</evidence>
<evidence type="ECO:0000256" key="1">
    <source>
        <dbReference type="ARBA" id="ARBA00022737"/>
    </source>
</evidence>
<dbReference type="PANTHER" id="PTHR47926">
    <property type="entry name" value="PENTATRICOPEPTIDE REPEAT-CONTAINING PROTEIN"/>
    <property type="match status" value="1"/>
</dbReference>
<dbReference type="eggNOG" id="KOG4197">
    <property type="taxonomic scope" value="Eukaryota"/>
</dbReference>
<gene>
    <name evidence="4" type="ORF">SELMODRAFT_418238</name>
</gene>
<keyword evidence="5" id="KW-1185">Reference proteome</keyword>
<organism evidence="5">
    <name type="scientific">Selaginella moellendorffii</name>
    <name type="common">Spikemoss</name>
    <dbReference type="NCBI Taxonomy" id="88036"/>
    <lineage>
        <taxon>Eukaryota</taxon>
        <taxon>Viridiplantae</taxon>
        <taxon>Streptophyta</taxon>
        <taxon>Embryophyta</taxon>
        <taxon>Tracheophyta</taxon>
        <taxon>Lycopodiopsida</taxon>
        <taxon>Selaginellales</taxon>
        <taxon>Selaginellaceae</taxon>
        <taxon>Selaginella</taxon>
    </lineage>
</organism>
<proteinExistence type="predicted"/>
<dbReference type="Pfam" id="PF01535">
    <property type="entry name" value="PPR"/>
    <property type="match status" value="3"/>
</dbReference>
<dbReference type="AlphaFoldDB" id="D8S539"/>
<dbReference type="InterPro" id="IPR011990">
    <property type="entry name" value="TPR-like_helical_dom_sf"/>
</dbReference>
<dbReference type="GO" id="GO:0003723">
    <property type="term" value="F:RNA binding"/>
    <property type="evidence" value="ECO:0007669"/>
    <property type="project" value="InterPro"/>
</dbReference>
<feature type="repeat" description="PPR" evidence="2">
    <location>
        <begin position="606"/>
        <end position="640"/>
    </location>
</feature>
<dbReference type="PANTHER" id="PTHR47926:SF347">
    <property type="entry name" value="PENTATRICOPEPTIDE REPEAT-CONTAINING PROTEIN"/>
    <property type="match status" value="1"/>
</dbReference>
<dbReference type="GO" id="GO:0009451">
    <property type="term" value="P:RNA modification"/>
    <property type="evidence" value="ECO:0007669"/>
    <property type="project" value="InterPro"/>
</dbReference>
<dbReference type="NCBIfam" id="TIGR00756">
    <property type="entry name" value="PPR"/>
    <property type="match status" value="3"/>
</dbReference>
<dbReference type="HOGENOM" id="CLU_347617_0_0_1"/>
<dbReference type="InterPro" id="IPR002885">
    <property type="entry name" value="PPR_rpt"/>
</dbReference>
<feature type="repeat" description="PPR" evidence="2">
    <location>
        <begin position="540"/>
        <end position="574"/>
    </location>
</feature>
<dbReference type="KEGG" id="smo:SELMODRAFT_418238"/>
<keyword evidence="1" id="KW-0677">Repeat</keyword>
<dbReference type="EMBL" id="GL377602">
    <property type="protein sequence ID" value="EFJ20536.1"/>
    <property type="molecule type" value="Genomic_DNA"/>
</dbReference>
<feature type="compositionally biased region" description="Polar residues" evidence="3">
    <location>
        <begin position="45"/>
        <end position="54"/>
    </location>
</feature>
<evidence type="ECO:0000313" key="4">
    <source>
        <dbReference type="EMBL" id="EFJ20536.1"/>
    </source>
</evidence>
<dbReference type="Gene3D" id="1.25.40.10">
    <property type="entry name" value="Tetratricopeptide repeat domain"/>
    <property type="match status" value="4"/>
</dbReference>
<dbReference type="PROSITE" id="PS51375">
    <property type="entry name" value="PPR"/>
    <property type="match status" value="3"/>
</dbReference>
<feature type="region of interest" description="Disordered" evidence="3">
    <location>
        <begin position="446"/>
        <end position="468"/>
    </location>
</feature>
<feature type="compositionally biased region" description="Basic and acidic residues" evidence="3">
    <location>
        <begin position="446"/>
        <end position="461"/>
    </location>
</feature>
<dbReference type="Gramene" id="EFJ20536">
    <property type="protein sequence ID" value="EFJ20536"/>
    <property type="gene ID" value="SELMODRAFT_418238"/>
</dbReference>
<evidence type="ECO:0008006" key="6">
    <source>
        <dbReference type="Google" id="ProtNLM"/>
    </source>
</evidence>
<dbReference type="InParanoid" id="D8S539"/>
<evidence type="ECO:0000256" key="3">
    <source>
        <dbReference type="SAM" id="MobiDB-lite"/>
    </source>
</evidence>
<sequence length="812" mass="90447">MASLAAIGRRKGRICHTLSLDLGTCDLDRRGAMSSALAACLSMSQVETEPTGQKESAVESKRKRPARNASTDQKQTSFAKSASADQLRAPADRKRCHDLIKEAGRAGRLEDAEKLFNSISSPNAYSYNAMLQAYAVNNKPGEALELFQRATTRNAVSWNIVLNAHASFYGALPCFMRYPCWDSYSTTILRHFAIAELKAAVASSDLSLLEDVRAQYFKAFCYDDGYVDAIIRSTYTSLMHSLGTHGHLVDVAENVYKRIPSPDAAAFNALLAVYVKNGYYSRAQKLFAEGGGDRIDTRLGSSFRTGKGEGCLYLDKPCVSRCPEQQAKGSRFDDPEEGIEPTRVTFLVWVASGEELGTIVRDFDFVPDASHYGQVVVNLNRGGKFAATVELASCLSDDPVNWMAVLSAARMVGLRRDCSREASEAQERRWQVPHRIHHAAQHLLQHEAGKEAQRNPGKDQETQESESVPENYLKWMSQELDNEWKEVAIQTLARNKDVQIHEPNGDRIGSMVVDFGKYKGEKESLAKALKVLEEMPHDKTVVHWTMMLEVYSNTGDVDSARAMFDRMDEPDVASVNAICPKRPSSISTCGRYDDAKALFANTLNKDVYTWTSMIRACTMIRDETHAIQTFNEMILDGILPNRVTFIAILVASSQIFAMDPNNATPYIILVEIYGKSRTGEIAGLRKMVTEKGLEGDRGLEEAWSNQPCPTWWKNAHISCGGLIVNSFTVSKEAVVVAVMHVYFKFNRGLKLVAGARHEREVPVADKYFVKDNVTILSGILFSVSMLPCKFKVKHWCVFSGFLVGRRPHIELM</sequence>
<dbReference type="Proteomes" id="UP000001514">
    <property type="component" value="Unassembled WGS sequence"/>
</dbReference>
<feature type="repeat" description="PPR" evidence="2">
    <location>
        <begin position="123"/>
        <end position="157"/>
    </location>
</feature>
<accession>D8S539</accession>